<proteinExistence type="predicted"/>
<dbReference type="EMBL" id="FMUE01000019">
    <property type="protein sequence ID" value="SCX35248.1"/>
    <property type="molecule type" value="Genomic_DNA"/>
</dbReference>
<reference evidence="3" key="1">
    <citation type="submission" date="2016-10" db="EMBL/GenBank/DDBJ databases">
        <authorList>
            <person name="Wibberg D."/>
        </authorList>
    </citation>
    <scope>NUCLEOTIDE SEQUENCE [LARGE SCALE GENOMIC DNA]</scope>
</reference>
<dbReference type="InterPro" id="IPR035897">
    <property type="entry name" value="Toll_tir_struct_dom_sf"/>
</dbReference>
<evidence type="ECO:0000313" key="3">
    <source>
        <dbReference type="Proteomes" id="UP000187891"/>
    </source>
</evidence>
<dbReference type="Pfam" id="PF08937">
    <property type="entry name" value="ThsB_TIR"/>
    <property type="match status" value="1"/>
</dbReference>
<dbReference type="SUPFAM" id="SSF52200">
    <property type="entry name" value="Toll/Interleukin receptor TIR domain"/>
    <property type="match status" value="1"/>
</dbReference>
<dbReference type="GO" id="GO:0007165">
    <property type="term" value="P:signal transduction"/>
    <property type="evidence" value="ECO:0007669"/>
    <property type="project" value="InterPro"/>
</dbReference>
<accession>A0A1R3U242</accession>
<dbReference type="STRING" id="1907666.DSM25559_4872"/>
<evidence type="ECO:0000259" key="1">
    <source>
        <dbReference type="PROSITE" id="PS50104"/>
    </source>
</evidence>
<dbReference type="Proteomes" id="UP000187891">
    <property type="component" value="Unassembled WGS sequence"/>
</dbReference>
<dbReference type="InterPro" id="IPR015032">
    <property type="entry name" value="ThsB__TIR-like_domain"/>
</dbReference>
<sequence>MGGGSSGSWSRLGDIRSLEQKAKAALQEGKRNVFISFATEDMNEVNLLRAHAKNENSDIEFNDHSVREPYDSERAAYIKQKITERINRSSVTVVYLSNSTAQSQWVQWEVEKSISLGKKVIAVHPDGKAPAQSPRWISENQIKTVLWRNLSNELK</sequence>
<gene>
    <name evidence="2" type="ORF">DSM25559_4872</name>
</gene>
<dbReference type="InterPro" id="IPR000157">
    <property type="entry name" value="TIR_dom"/>
</dbReference>
<organism evidence="2 3">
    <name type="scientific">Agrobacterium rosae</name>
    <dbReference type="NCBI Taxonomy" id="1972867"/>
    <lineage>
        <taxon>Bacteria</taxon>
        <taxon>Pseudomonadati</taxon>
        <taxon>Pseudomonadota</taxon>
        <taxon>Alphaproteobacteria</taxon>
        <taxon>Hyphomicrobiales</taxon>
        <taxon>Rhizobiaceae</taxon>
        <taxon>Rhizobium/Agrobacterium group</taxon>
        <taxon>Agrobacterium</taxon>
    </lineage>
</organism>
<feature type="domain" description="TIR" evidence="1">
    <location>
        <begin position="29"/>
        <end position="154"/>
    </location>
</feature>
<protein>
    <recommendedName>
        <fullName evidence="1">TIR domain-containing protein</fullName>
    </recommendedName>
</protein>
<dbReference type="Gene3D" id="3.40.50.11200">
    <property type="match status" value="1"/>
</dbReference>
<name>A0A1R3U242_9HYPH</name>
<evidence type="ECO:0000313" key="2">
    <source>
        <dbReference type="EMBL" id="SCX35248.1"/>
    </source>
</evidence>
<dbReference type="AlphaFoldDB" id="A0A1R3U242"/>
<dbReference type="PROSITE" id="PS50104">
    <property type="entry name" value="TIR"/>
    <property type="match status" value="1"/>
</dbReference>
<dbReference type="RefSeq" id="WP_077122828.1">
    <property type="nucleotide sequence ID" value="NZ_FMUE01000019.1"/>
</dbReference>